<dbReference type="Gene3D" id="3.40.50.300">
    <property type="entry name" value="P-loop containing nucleotide triphosphate hydrolases"/>
    <property type="match status" value="1"/>
</dbReference>
<evidence type="ECO:0000313" key="1">
    <source>
        <dbReference type="EMBL" id="SUE06269.1"/>
    </source>
</evidence>
<dbReference type="Proteomes" id="UP000254640">
    <property type="component" value="Unassembled WGS sequence"/>
</dbReference>
<dbReference type="EMBL" id="UGSO01000002">
    <property type="protein sequence ID" value="SUE06269.1"/>
    <property type="molecule type" value="Genomic_DNA"/>
</dbReference>
<organism evidence="1 2">
    <name type="scientific">Enterobacter agglomerans</name>
    <name type="common">Erwinia herbicola</name>
    <name type="synonym">Pantoea agglomerans</name>
    <dbReference type="NCBI Taxonomy" id="549"/>
    <lineage>
        <taxon>Bacteria</taxon>
        <taxon>Pseudomonadati</taxon>
        <taxon>Pseudomonadota</taxon>
        <taxon>Gammaproteobacteria</taxon>
        <taxon>Enterobacterales</taxon>
        <taxon>Erwiniaceae</taxon>
        <taxon>Pantoea</taxon>
        <taxon>Pantoea agglomerans group</taxon>
    </lineage>
</organism>
<protein>
    <submittedName>
        <fullName evidence="1">Dipeptide transporter ATP-binding subunit</fullName>
    </submittedName>
</protein>
<keyword evidence="2" id="KW-1185">Reference proteome</keyword>
<accession>A0A379LS13</accession>
<dbReference type="AlphaFoldDB" id="A0A379LS13"/>
<dbReference type="SUPFAM" id="SSF52540">
    <property type="entry name" value="P-loop containing nucleoside triphosphate hydrolases"/>
    <property type="match status" value="1"/>
</dbReference>
<evidence type="ECO:0000313" key="2">
    <source>
        <dbReference type="Proteomes" id="UP000254640"/>
    </source>
</evidence>
<reference evidence="1 2" key="1">
    <citation type="submission" date="2018-06" db="EMBL/GenBank/DDBJ databases">
        <authorList>
            <consortium name="Pathogen Informatics"/>
            <person name="Doyle S."/>
        </authorList>
    </citation>
    <scope>NUCLEOTIDE SEQUENCE [LARGE SCALE GENOMIC DNA]</scope>
    <source>
        <strain evidence="1 2">NCTC9381</strain>
    </source>
</reference>
<gene>
    <name evidence="1" type="ORF">NCTC9381_05300</name>
</gene>
<proteinExistence type="predicted"/>
<sequence length="48" mass="5319">MKSFSLGKQQRLQALNQVSFQVARGTTHALVGESGSAKPRWRASLWGF</sequence>
<keyword evidence="1" id="KW-0547">Nucleotide-binding</keyword>
<dbReference type="InterPro" id="IPR027417">
    <property type="entry name" value="P-loop_NTPase"/>
</dbReference>
<keyword evidence="1" id="KW-0067">ATP-binding</keyword>
<name>A0A379LS13_ENTAG</name>
<dbReference type="GO" id="GO:0005524">
    <property type="term" value="F:ATP binding"/>
    <property type="evidence" value="ECO:0007669"/>
    <property type="project" value="UniProtKB-KW"/>
</dbReference>